<reference evidence="1 2" key="1">
    <citation type="submission" date="2016-05" db="EMBL/GenBank/DDBJ databases">
        <title>Nuclear genome of Blastocystis sp. subtype 1 NandII.</title>
        <authorList>
            <person name="Gentekaki E."/>
            <person name="Curtis B."/>
            <person name="Stairs C."/>
            <person name="Eme L."/>
            <person name="Herman E."/>
            <person name="Klimes V."/>
            <person name="Arias M.C."/>
            <person name="Elias M."/>
            <person name="Hilliou F."/>
            <person name="Klute M."/>
            <person name="Malik S.-B."/>
            <person name="Pightling A."/>
            <person name="Rachubinski R."/>
            <person name="Salas D."/>
            <person name="Schlacht A."/>
            <person name="Suga H."/>
            <person name="Archibald J."/>
            <person name="Ball S.G."/>
            <person name="Clark G."/>
            <person name="Dacks J."/>
            <person name="Van Der Giezen M."/>
            <person name="Tsaousis A."/>
            <person name="Roger A."/>
        </authorList>
    </citation>
    <scope>NUCLEOTIDE SEQUENCE [LARGE SCALE GENOMIC DNA]</scope>
    <source>
        <strain evidence="2">ATCC 50177 / NandII</strain>
    </source>
</reference>
<evidence type="ECO:0000313" key="1">
    <source>
        <dbReference type="EMBL" id="OAO15336.1"/>
    </source>
</evidence>
<dbReference type="Proteomes" id="UP000078348">
    <property type="component" value="Unassembled WGS sequence"/>
</dbReference>
<dbReference type="AlphaFoldDB" id="A0A196SG89"/>
<gene>
    <name evidence="1" type="ORF">AV274_2924</name>
</gene>
<dbReference type="EMBL" id="LXWW01000149">
    <property type="protein sequence ID" value="OAO15336.1"/>
    <property type="molecule type" value="Genomic_DNA"/>
</dbReference>
<protein>
    <submittedName>
        <fullName evidence="1">Uncharacterized protein</fullName>
    </submittedName>
</protein>
<comment type="caution">
    <text evidence="1">The sequence shown here is derived from an EMBL/GenBank/DDBJ whole genome shotgun (WGS) entry which is preliminary data.</text>
</comment>
<keyword evidence="2" id="KW-1185">Reference proteome</keyword>
<evidence type="ECO:0000313" key="2">
    <source>
        <dbReference type="Proteomes" id="UP000078348"/>
    </source>
</evidence>
<name>A0A196SG89_BLAHN</name>
<accession>A0A196SG89</accession>
<organism evidence="1 2">
    <name type="scientific">Blastocystis sp. subtype 1 (strain ATCC 50177 / NandII)</name>
    <dbReference type="NCBI Taxonomy" id="478820"/>
    <lineage>
        <taxon>Eukaryota</taxon>
        <taxon>Sar</taxon>
        <taxon>Stramenopiles</taxon>
        <taxon>Bigyra</taxon>
        <taxon>Opalozoa</taxon>
        <taxon>Opalinata</taxon>
        <taxon>Blastocystidae</taxon>
        <taxon>Blastocystis</taxon>
    </lineage>
</organism>
<proteinExistence type="predicted"/>
<sequence>MSKESITPAFNTFALGVEVECDSLAEVSKAFSDTCFKDTSLDRDVGDLLDVIRSDITSFAPKTNYIALGRNVQKALKKCNEFPELFDQMSKEREERLKTVRLAIEEEKKALDLQFRARAQEMKKACNARLSELELQYSSCPPS</sequence>
<dbReference type="OrthoDB" id="199382at2759"/>